<organism evidence="1">
    <name type="scientific">Anguilla anguilla</name>
    <name type="common">European freshwater eel</name>
    <name type="synonym">Muraena anguilla</name>
    <dbReference type="NCBI Taxonomy" id="7936"/>
    <lineage>
        <taxon>Eukaryota</taxon>
        <taxon>Metazoa</taxon>
        <taxon>Chordata</taxon>
        <taxon>Craniata</taxon>
        <taxon>Vertebrata</taxon>
        <taxon>Euteleostomi</taxon>
        <taxon>Actinopterygii</taxon>
        <taxon>Neopterygii</taxon>
        <taxon>Teleostei</taxon>
        <taxon>Anguilliformes</taxon>
        <taxon>Anguillidae</taxon>
        <taxon>Anguilla</taxon>
    </lineage>
</organism>
<reference evidence="1" key="1">
    <citation type="submission" date="2014-11" db="EMBL/GenBank/DDBJ databases">
        <authorList>
            <person name="Amaro Gonzalez C."/>
        </authorList>
    </citation>
    <scope>NUCLEOTIDE SEQUENCE</scope>
</reference>
<name>A0A0E9QBM3_ANGAN</name>
<protein>
    <submittedName>
        <fullName evidence="1">Uncharacterized protein</fullName>
    </submittedName>
</protein>
<proteinExistence type="predicted"/>
<dbReference type="EMBL" id="GBXM01094660">
    <property type="protein sequence ID" value="JAH13917.1"/>
    <property type="molecule type" value="Transcribed_RNA"/>
</dbReference>
<reference evidence="1" key="2">
    <citation type="journal article" date="2015" name="Fish Shellfish Immunol.">
        <title>Early steps in the European eel (Anguilla anguilla)-Vibrio vulnificus interaction in the gills: Role of the RtxA13 toxin.</title>
        <authorList>
            <person name="Callol A."/>
            <person name="Pajuelo D."/>
            <person name="Ebbesson L."/>
            <person name="Teles M."/>
            <person name="MacKenzie S."/>
            <person name="Amaro C."/>
        </authorList>
    </citation>
    <scope>NUCLEOTIDE SEQUENCE</scope>
</reference>
<sequence>MLGIATLVRDSLPPDIEFCIFWTYAPMELVQCALKEQLQQLLHEMV</sequence>
<accession>A0A0E9QBM3</accession>
<evidence type="ECO:0000313" key="1">
    <source>
        <dbReference type="EMBL" id="JAH13917.1"/>
    </source>
</evidence>
<dbReference type="AlphaFoldDB" id="A0A0E9QBM3"/>